<dbReference type="RefSeq" id="WP_211333179.1">
    <property type="nucleotide sequence ID" value="NZ_RBIQ01000007.1"/>
</dbReference>
<keyword evidence="9" id="KW-0472">Membrane</keyword>
<dbReference type="PROSITE" id="PS52015">
    <property type="entry name" value="TONB_CTD"/>
    <property type="match status" value="1"/>
</dbReference>
<feature type="compositionally biased region" description="Basic residues" evidence="10">
    <location>
        <begin position="19"/>
        <end position="29"/>
    </location>
</feature>
<feature type="compositionally biased region" description="Polar residues" evidence="10">
    <location>
        <begin position="1"/>
        <end position="16"/>
    </location>
</feature>
<dbReference type="EMBL" id="RBIQ01000007">
    <property type="protein sequence ID" value="RKR14119.1"/>
    <property type="molecule type" value="Genomic_DNA"/>
</dbReference>
<dbReference type="SUPFAM" id="SSF74653">
    <property type="entry name" value="TolA/TonB C-terminal domain"/>
    <property type="match status" value="1"/>
</dbReference>
<dbReference type="InterPro" id="IPR006260">
    <property type="entry name" value="TonB/TolA_C"/>
</dbReference>
<reference evidence="12 13" key="1">
    <citation type="submission" date="2018-10" db="EMBL/GenBank/DDBJ databases">
        <title>Genomic Encyclopedia of Archaeal and Bacterial Type Strains, Phase II (KMG-II): from individual species to whole genera.</title>
        <authorList>
            <person name="Goeker M."/>
        </authorList>
    </citation>
    <scope>NUCLEOTIDE SEQUENCE [LARGE SCALE GENOMIC DNA]</scope>
    <source>
        <strain evidence="12 13">DSM 25230</strain>
    </source>
</reference>
<dbReference type="AlphaFoldDB" id="A0A495EBX6"/>
<proteinExistence type="inferred from homology"/>
<evidence type="ECO:0000256" key="10">
    <source>
        <dbReference type="SAM" id="MobiDB-lite"/>
    </source>
</evidence>
<dbReference type="GO" id="GO:0015031">
    <property type="term" value="P:protein transport"/>
    <property type="evidence" value="ECO:0007669"/>
    <property type="project" value="UniProtKB-KW"/>
</dbReference>
<dbReference type="PRINTS" id="PR01374">
    <property type="entry name" value="TONBPROTEIN"/>
</dbReference>
<evidence type="ECO:0000259" key="11">
    <source>
        <dbReference type="PROSITE" id="PS52015"/>
    </source>
</evidence>
<evidence type="ECO:0000313" key="13">
    <source>
        <dbReference type="Proteomes" id="UP000269412"/>
    </source>
</evidence>
<keyword evidence="7" id="KW-0653">Protein transport</keyword>
<evidence type="ECO:0000313" key="12">
    <source>
        <dbReference type="EMBL" id="RKR14119.1"/>
    </source>
</evidence>
<organism evidence="12 13">
    <name type="scientific">Maribacter vaceletii</name>
    <dbReference type="NCBI Taxonomy" id="1206816"/>
    <lineage>
        <taxon>Bacteria</taxon>
        <taxon>Pseudomonadati</taxon>
        <taxon>Bacteroidota</taxon>
        <taxon>Flavobacteriia</taxon>
        <taxon>Flavobacteriales</taxon>
        <taxon>Flavobacteriaceae</taxon>
        <taxon>Maribacter</taxon>
    </lineage>
</organism>
<dbReference type="InterPro" id="IPR051045">
    <property type="entry name" value="TonB-dependent_transducer"/>
</dbReference>
<dbReference type="PANTHER" id="PTHR33446:SF2">
    <property type="entry name" value="PROTEIN TONB"/>
    <property type="match status" value="1"/>
</dbReference>
<protein>
    <submittedName>
        <fullName evidence="12">Protein TonB</fullName>
    </submittedName>
</protein>
<keyword evidence="8" id="KW-1133">Transmembrane helix</keyword>
<dbReference type="Gene3D" id="3.30.1150.10">
    <property type="match status" value="1"/>
</dbReference>
<comment type="subcellular location">
    <subcellularLocation>
        <location evidence="1">Cell inner membrane</location>
        <topology evidence="1">Single-pass membrane protein</topology>
        <orientation evidence="1">Periplasmic side</orientation>
    </subcellularLocation>
</comment>
<dbReference type="GO" id="GO:0030288">
    <property type="term" value="C:outer membrane-bounded periplasmic space"/>
    <property type="evidence" value="ECO:0007669"/>
    <property type="project" value="InterPro"/>
</dbReference>
<evidence type="ECO:0000256" key="5">
    <source>
        <dbReference type="ARBA" id="ARBA00022519"/>
    </source>
</evidence>
<evidence type="ECO:0000256" key="7">
    <source>
        <dbReference type="ARBA" id="ARBA00022927"/>
    </source>
</evidence>
<feature type="region of interest" description="Disordered" evidence="10">
    <location>
        <begin position="1"/>
        <end position="34"/>
    </location>
</feature>
<dbReference type="GO" id="GO:0098797">
    <property type="term" value="C:plasma membrane protein complex"/>
    <property type="evidence" value="ECO:0007669"/>
    <property type="project" value="TreeGrafter"/>
</dbReference>
<keyword evidence="3" id="KW-0813">Transport</keyword>
<evidence type="ECO:0000256" key="8">
    <source>
        <dbReference type="ARBA" id="ARBA00022989"/>
    </source>
</evidence>
<keyword evidence="5" id="KW-0997">Cell inner membrane</keyword>
<keyword evidence="6" id="KW-0812">Transmembrane</keyword>
<evidence type="ECO:0000256" key="2">
    <source>
        <dbReference type="ARBA" id="ARBA00006555"/>
    </source>
</evidence>
<evidence type="ECO:0000256" key="1">
    <source>
        <dbReference type="ARBA" id="ARBA00004383"/>
    </source>
</evidence>
<evidence type="ECO:0000256" key="4">
    <source>
        <dbReference type="ARBA" id="ARBA00022475"/>
    </source>
</evidence>
<dbReference type="InterPro" id="IPR003538">
    <property type="entry name" value="TonB"/>
</dbReference>
<evidence type="ECO:0000256" key="6">
    <source>
        <dbReference type="ARBA" id="ARBA00022692"/>
    </source>
</evidence>
<dbReference type="Proteomes" id="UP000269412">
    <property type="component" value="Unassembled WGS sequence"/>
</dbReference>
<evidence type="ECO:0000256" key="9">
    <source>
        <dbReference type="ARBA" id="ARBA00023136"/>
    </source>
</evidence>
<dbReference type="NCBIfam" id="TIGR01352">
    <property type="entry name" value="tonB_Cterm"/>
    <property type="match status" value="1"/>
</dbReference>
<evidence type="ECO:0000256" key="3">
    <source>
        <dbReference type="ARBA" id="ARBA00022448"/>
    </source>
</evidence>
<gene>
    <name evidence="12" type="ORF">CLV91_0190</name>
</gene>
<dbReference type="GO" id="GO:0015891">
    <property type="term" value="P:siderophore transport"/>
    <property type="evidence" value="ECO:0007669"/>
    <property type="project" value="InterPro"/>
</dbReference>
<comment type="caution">
    <text evidence="12">The sequence shown here is derived from an EMBL/GenBank/DDBJ whole genome shotgun (WGS) entry which is preliminary data.</text>
</comment>
<feature type="domain" description="TonB C-terminal" evidence="11">
    <location>
        <begin position="177"/>
        <end position="267"/>
    </location>
</feature>
<dbReference type="InterPro" id="IPR037682">
    <property type="entry name" value="TonB_C"/>
</dbReference>
<dbReference type="GO" id="GO:0055085">
    <property type="term" value="P:transmembrane transport"/>
    <property type="evidence" value="ECO:0007669"/>
    <property type="project" value="InterPro"/>
</dbReference>
<keyword evidence="13" id="KW-1185">Reference proteome</keyword>
<keyword evidence="4" id="KW-1003">Cell membrane</keyword>
<dbReference type="PANTHER" id="PTHR33446">
    <property type="entry name" value="PROTEIN TONB-RELATED"/>
    <property type="match status" value="1"/>
</dbReference>
<accession>A0A495EBX6</accession>
<sequence length="267" mass="30631">MNNNTCNPANSHGNENCSKRNRVSRKNGKHSVNLQKRGSTRFQFGLIIAMTVVYFALEASFESFQGAEMVHTELEPEVLEYYPDLNDMKVEVPEKKKVVKPKVKSSSFKVVKDDTKVEPELEFIEKPKEETKENLNPDNIVYKEAEPEIDEIIFIAVGDKPIFPGCENVGKEERLKCFTEKIQNHIQRNFKYPEEAQELGIKGKVHVGFKISKEGYITDLQLRGPHKLLENEAERIISKLPRMTPGKQRGEPVRVPFSIPINFMLNQ</sequence>
<dbReference type="GO" id="GO:0031992">
    <property type="term" value="F:energy transducer activity"/>
    <property type="evidence" value="ECO:0007669"/>
    <property type="project" value="InterPro"/>
</dbReference>
<name>A0A495EBX6_9FLAO</name>
<dbReference type="Pfam" id="PF03544">
    <property type="entry name" value="TonB_C"/>
    <property type="match status" value="1"/>
</dbReference>
<comment type="similarity">
    <text evidence="2">Belongs to the TonB family.</text>
</comment>